<keyword evidence="3" id="KW-1185">Reference proteome</keyword>
<dbReference type="EMBL" id="AVOT02002119">
    <property type="protein sequence ID" value="MBW0469219.1"/>
    <property type="molecule type" value="Genomic_DNA"/>
</dbReference>
<evidence type="ECO:0000313" key="3">
    <source>
        <dbReference type="Proteomes" id="UP000765509"/>
    </source>
</evidence>
<name>A0A9Q3BPU8_9BASI</name>
<proteinExistence type="predicted"/>
<evidence type="ECO:0000256" key="1">
    <source>
        <dbReference type="SAM" id="MobiDB-lite"/>
    </source>
</evidence>
<dbReference type="Proteomes" id="UP000765509">
    <property type="component" value="Unassembled WGS sequence"/>
</dbReference>
<dbReference type="AlphaFoldDB" id="A0A9Q3BPU8"/>
<evidence type="ECO:0000313" key="2">
    <source>
        <dbReference type="EMBL" id="MBW0469219.1"/>
    </source>
</evidence>
<accession>A0A9Q3BPU8</accession>
<sequence>MEIGRRKKSRFSEWAPEFGTPDSVNTEPEGTETPILGISSSELHNEFLSSVTKTYPKHKQCSIMLQLHQWKYRSPELESQLEEPWLREYKNNKCFCIDELLYHK</sequence>
<organism evidence="2 3">
    <name type="scientific">Austropuccinia psidii MF-1</name>
    <dbReference type="NCBI Taxonomy" id="1389203"/>
    <lineage>
        <taxon>Eukaryota</taxon>
        <taxon>Fungi</taxon>
        <taxon>Dikarya</taxon>
        <taxon>Basidiomycota</taxon>
        <taxon>Pucciniomycotina</taxon>
        <taxon>Pucciniomycetes</taxon>
        <taxon>Pucciniales</taxon>
        <taxon>Sphaerophragmiaceae</taxon>
        <taxon>Austropuccinia</taxon>
    </lineage>
</organism>
<gene>
    <name evidence="2" type="ORF">O181_008934</name>
</gene>
<dbReference type="OrthoDB" id="2517075at2759"/>
<protein>
    <submittedName>
        <fullName evidence="2">Uncharacterized protein</fullName>
    </submittedName>
</protein>
<comment type="caution">
    <text evidence="2">The sequence shown here is derived from an EMBL/GenBank/DDBJ whole genome shotgun (WGS) entry which is preliminary data.</text>
</comment>
<feature type="region of interest" description="Disordered" evidence="1">
    <location>
        <begin position="1"/>
        <end position="31"/>
    </location>
</feature>
<reference evidence="2" key="1">
    <citation type="submission" date="2021-03" db="EMBL/GenBank/DDBJ databases">
        <title>Draft genome sequence of rust myrtle Austropuccinia psidii MF-1, a brazilian biotype.</title>
        <authorList>
            <person name="Quecine M.C."/>
            <person name="Pachon D.M.R."/>
            <person name="Bonatelli M.L."/>
            <person name="Correr F.H."/>
            <person name="Franceschini L.M."/>
            <person name="Leite T.F."/>
            <person name="Margarido G.R.A."/>
            <person name="Almeida C.A."/>
            <person name="Ferrarezi J.A."/>
            <person name="Labate C.A."/>
        </authorList>
    </citation>
    <scope>NUCLEOTIDE SEQUENCE</scope>
    <source>
        <strain evidence="2">MF-1</strain>
    </source>
</reference>